<dbReference type="Proteomes" id="UP001229421">
    <property type="component" value="Unassembled WGS sequence"/>
</dbReference>
<dbReference type="SUPFAM" id="SSF101148">
    <property type="entry name" value="Plant invertase/pectin methylesterase inhibitor"/>
    <property type="match status" value="1"/>
</dbReference>
<dbReference type="PANTHER" id="PTHR31890">
    <property type="entry name" value="PLANT INVERTASE/PECTIN METHYLESTERASE INHIBITOR SUPERFAMILY PROTEIN"/>
    <property type="match status" value="1"/>
</dbReference>
<name>A0AAD8KYS2_TARER</name>
<keyword evidence="1" id="KW-0732">Signal</keyword>
<dbReference type="Pfam" id="PF04043">
    <property type="entry name" value="PMEI"/>
    <property type="match status" value="1"/>
</dbReference>
<dbReference type="InterPro" id="IPR006501">
    <property type="entry name" value="Pectinesterase_inhib_dom"/>
</dbReference>
<feature type="signal peptide" evidence="1">
    <location>
        <begin position="1"/>
        <end position="24"/>
    </location>
</feature>
<dbReference type="InterPro" id="IPR035513">
    <property type="entry name" value="Invertase/methylesterase_inhib"/>
</dbReference>
<accession>A0AAD8KYS2</accession>
<protein>
    <recommendedName>
        <fullName evidence="2">Pectinesterase inhibitor domain-containing protein</fullName>
    </recommendedName>
</protein>
<dbReference type="Gene3D" id="1.20.140.40">
    <property type="entry name" value="Invertase/pectin methylesterase inhibitor family protein"/>
    <property type="match status" value="1"/>
</dbReference>
<dbReference type="PANTHER" id="PTHR31890:SF9">
    <property type="entry name" value="PLANT INVERTASE_PECTIN METHYLESTERASE INHIBITOR SUPERFAMILY PROTEIN"/>
    <property type="match status" value="1"/>
</dbReference>
<comment type="caution">
    <text evidence="3">The sequence shown here is derived from an EMBL/GenBank/DDBJ whole genome shotgun (WGS) entry which is preliminary data.</text>
</comment>
<reference evidence="3" key="1">
    <citation type="journal article" date="2023" name="bioRxiv">
        <title>Improved chromosome-level genome assembly for marigold (Tagetes erecta).</title>
        <authorList>
            <person name="Jiang F."/>
            <person name="Yuan L."/>
            <person name="Wang S."/>
            <person name="Wang H."/>
            <person name="Xu D."/>
            <person name="Wang A."/>
            <person name="Fan W."/>
        </authorList>
    </citation>
    <scope>NUCLEOTIDE SEQUENCE</scope>
    <source>
        <strain evidence="3">WSJ</strain>
        <tissue evidence="3">Leaf</tissue>
    </source>
</reference>
<dbReference type="NCBIfam" id="TIGR01614">
    <property type="entry name" value="PME_inhib"/>
    <property type="match status" value="1"/>
</dbReference>
<evidence type="ECO:0000313" key="4">
    <source>
        <dbReference type="Proteomes" id="UP001229421"/>
    </source>
</evidence>
<gene>
    <name evidence="3" type="ORF">QVD17_12242</name>
</gene>
<dbReference type="EMBL" id="JAUHHV010000003">
    <property type="protein sequence ID" value="KAK1429908.1"/>
    <property type="molecule type" value="Genomic_DNA"/>
</dbReference>
<sequence>MPLSFSKIFIGFSVFSVILVSNVANDVPKKPYELVNDVCRKQWNKQFCLEVLKFDTRSEFAEDIRTLTTISLDVATKRLTATRDCFLGVKTGPPAILKSLKDCIDPYNFVIQSLQNCLIEDDCLLTGYDIHIAGDEVTRCQKFVDSNGAHDSFITTSNNVTLEYCWLSESLANLMCDETRG</sequence>
<organism evidence="3 4">
    <name type="scientific">Tagetes erecta</name>
    <name type="common">African marigold</name>
    <dbReference type="NCBI Taxonomy" id="13708"/>
    <lineage>
        <taxon>Eukaryota</taxon>
        <taxon>Viridiplantae</taxon>
        <taxon>Streptophyta</taxon>
        <taxon>Embryophyta</taxon>
        <taxon>Tracheophyta</taxon>
        <taxon>Spermatophyta</taxon>
        <taxon>Magnoliopsida</taxon>
        <taxon>eudicotyledons</taxon>
        <taxon>Gunneridae</taxon>
        <taxon>Pentapetalae</taxon>
        <taxon>asterids</taxon>
        <taxon>campanulids</taxon>
        <taxon>Asterales</taxon>
        <taxon>Asteraceae</taxon>
        <taxon>Asteroideae</taxon>
        <taxon>Heliantheae alliance</taxon>
        <taxon>Tageteae</taxon>
        <taxon>Tagetes</taxon>
    </lineage>
</organism>
<evidence type="ECO:0000256" key="1">
    <source>
        <dbReference type="SAM" id="SignalP"/>
    </source>
</evidence>
<proteinExistence type="predicted"/>
<keyword evidence="4" id="KW-1185">Reference proteome</keyword>
<dbReference type="AlphaFoldDB" id="A0AAD8KYS2"/>
<dbReference type="GO" id="GO:0004857">
    <property type="term" value="F:enzyme inhibitor activity"/>
    <property type="evidence" value="ECO:0007669"/>
    <property type="project" value="InterPro"/>
</dbReference>
<feature type="chain" id="PRO_5042198909" description="Pectinesterase inhibitor domain-containing protein" evidence="1">
    <location>
        <begin position="25"/>
        <end position="181"/>
    </location>
</feature>
<evidence type="ECO:0000313" key="3">
    <source>
        <dbReference type="EMBL" id="KAK1429908.1"/>
    </source>
</evidence>
<evidence type="ECO:0000259" key="2">
    <source>
        <dbReference type="Pfam" id="PF04043"/>
    </source>
</evidence>
<feature type="domain" description="Pectinesterase inhibitor" evidence="2">
    <location>
        <begin position="34"/>
        <end position="120"/>
    </location>
</feature>